<feature type="domain" description="AB hydrolase-1" evidence="3">
    <location>
        <begin position="31"/>
        <end position="139"/>
    </location>
</feature>
<dbReference type="InterPro" id="IPR029058">
    <property type="entry name" value="AB_hydrolase_fold"/>
</dbReference>
<protein>
    <recommendedName>
        <fullName evidence="3">AB hydrolase-1 domain-containing protein</fullName>
    </recommendedName>
</protein>
<keyword evidence="5" id="KW-1185">Reference proteome</keyword>
<keyword evidence="2" id="KW-0378">Hydrolase</keyword>
<dbReference type="PANTHER" id="PTHR43798:SF14">
    <property type="entry name" value="SERINE HYDROLASE-LIKE PROTEIN DDB_G0286239"/>
    <property type="match status" value="1"/>
</dbReference>
<comment type="caution">
    <text evidence="4">The sequence shown here is derived from an EMBL/GenBank/DDBJ whole genome shotgun (WGS) entry which is preliminary data.</text>
</comment>
<proteinExistence type="inferred from homology"/>
<dbReference type="SUPFAM" id="SSF53474">
    <property type="entry name" value="alpha/beta-Hydrolases"/>
    <property type="match status" value="1"/>
</dbReference>
<dbReference type="PANTHER" id="PTHR43798">
    <property type="entry name" value="MONOACYLGLYCEROL LIPASE"/>
    <property type="match status" value="1"/>
</dbReference>
<dbReference type="Gene3D" id="3.40.50.1820">
    <property type="entry name" value="alpha/beta hydrolase"/>
    <property type="match status" value="1"/>
</dbReference>
<dbReference type="InterPro" id="IPR050266">
    <property type="entry name" value="AB_hydrolase_sf"/>
</dbReference>
<comment type="similarity">
    <text evidence="1">Belongs to the AB hydrolase superfamily.</text>
</comment>
<dbReference type="PRINTS" id="PR00111">
    <property type="entry name" value="ABHYDROLASE"/>
</dbReference>
<sequence length="302" mass="34669">MGDSIKTQEIRIPVPWGHIAAKTWGDEKDKAVLAIHGRMDNAGAFDRLIPLLPTSFYYICVDLPGHGRSSHFPPYVPLYTVTYLMVYKLIMQYFQRNSYIVIGHSYGGHIGFLFAQTYPHLVEKLVMLDTVHTIPVPSKNFKYYLADKIDNNLELQKKLKTGKQPTYTYDEALNRLLNGRQVAPLKVEAAKPLLERGVEPAENGRFKFTLDQRMKCYIDPLHDNQYAVATMKWNRVSCPILFILASESTLQQTVMKPIIQVLKKWRNVTIKYVTGDHDVHNNTPEVVAPHIIRFLLKTKSKL</sequence>
<evidence type="ECO:0000256" key="2">
    <source>
        <dbReference type="ARBA" id="ARBA00022801"/>
    </source>
</evidence>
<dbReference type="EMBL" id="JAPWTJ010000031">
    <property type="protein sequence ID" value="KAJ8984598.1"/>
    <property type="molecule type" value="Genomic_DNA"/>
</dbReference>
<dbReference type="Proteomes" id="UP001162164">
    <property type="component" value="Unassembled WGS sequence"/>
</dbReference>
<evidence type="ECO:0000256" key="1">
    <source>
        <dbReference type="ARBA" id="ARBA00008645"/>
    </source>
</evidence>
<name>A0ABQ9K2H2_9CUCU</name>
<organism evidence="4 5">
    <name type="scientific">Molorchus minor</name>
    <dbReference type="NCBI Taxonomy" id="1323400"/>
    <lineage>
        <taxon>Eukaryota</taxon>
        <taxon>Metazoa</taxon>
        <taxon>Ecdysozoa</taxon>
        <taxon>Arthropoda</taxon>
        <taxon>Hexapoda</taxon>
        <taxon>Insecta</taxon>
        <taxon>Pterygota</taxon>
        <taxon>Neoptera</taxon>
        <taxon>Endopterygota</taxon>
        <taxon>Coleoptera</taxon>
        <taxon>Polyphaga</taxon>
        <taxon>Cucujiformia</taxon>
        <taxon>Chrysomeloidea</taxon>
        <taxon>Cerambycidae</taxon>
        <taxon>Lamiinae</taxon>
        <taxon>Monochamini</taxon>
        <taxon>Molorchus</taxon>
    </lineage>
</organism>
<accession>A0ABQ9K2H2</accession>
<evidence type="ECO:0000259" key="3">
    <source>
        <dbReference type="Pfam" id="PF00561"/>
    </source>
</evidence>
<gene>
    <name evidence="4" type="ORF">NQ317_006060</name>
</gene>
<evidence type="ECO:0000313" key="4">
    <source>
        <dbReference type="EMBL" id="KAJ8984598.1"/>
    </source>
</evidence>
<dbReference type="Pfam" id="PF00561">
    <property type="entry name" value="Abhydrolase_1"/>
    <property type="match status" value="1"/>
</dbReference>
<dbReference type="InterPro" id="IPR000073">
    <property type="entry name" value="AB_hydrolase_1"/>
</dbReference>
<reference evidence="4" key="1">
    <citation type="journal article" date="2023" name="Insect Mol. Biol.">
        <title>Genome sequencing provides insights into the evolution of gene families encoding plant cell wall-degrading enzymes in longhorned beetles.</title>
        <authorList>
            <person name="Shin N.R."/>
            <person name="Okamura Y."/>
            <person name="Kirsch R."/>
            <person name="Pauchet Y."/>
        </authorList>
    </citation>
    <scope>NUCLEOTIDE SEQUENCE</scope>
    <source>
        <strain evidence="4">MMC_N1</strain>
    </source>
</reference>
<evidence type="ECO:0000313" key="5">
    <source>
        <dbReference type="Proteomes" id="UP001162164"/>
    </source>
</evidence>